<proteinExistence type="predicted"/>
<organism evidence="1 2">
    <name type="scientific">Hymenobacter armeniacus</name>
    <dbReference type="NCBI Taxonomy" id="2771358"/>
    <lineage>
        <taxon>Bacteria</taxon>
        <taxon>Pseudomonadati</taxon>
        <taxon>Bacteroidota</taxon>
        <taxon>Cytophagia</taxon>
        <taxon>Cytophagales</taxon>
        <taxon>Hymenobacteraceae</taxon>
        <taxon>Hymenobacter</taxon>
    </lineage>
</organism>
<evidence type="ECO:0000313" key="1">
    <source>
        <dbReference type="EMBL" id="MBD2720794.1"/>
    </source>
</evidence>
<evidence type="ECO:0000313" key="2">
    <source>
        <dbReference type="Proteomes" id="UP000606003"/>
    </source>
</evidence>
<gene>
    <name evidence="1" type="ORF">IC234_01535</name>
</gene>
<dbReference type="InterPro" id="IPR003329">
    <property type="entry name" value="Cytidylyl_trans"/>
</dbReference>
<reference evidence="1 2" key="1">
    <citation type="submission" date="2020-09" db="EMBL/GenBank/DDBJ databases">
        <authorList>
            <person name="Kim M.K."/>
        </authorList>
    </citation>
    <scope>NUCLEOTIDE SEQUENCE [LARGE SCALE GENOMIC DNA]</scope>
    <source>
        <strain evidence="1 2">BT189</strain>
    </source>
</reference>
<keyword evidence="1" id="KW-0966">Cell projection</keyword>
<dbReference type="RefSeq" id="WP_190922074.1">
    <property type="nucleotide sequence ID" value="NZ_JACXAC010000001.1"/>
</dbReference>
<dbReference type="Proteomes" id="UP000606003">
    <property type="component" value="Unassembled WGS sequence"/>
</dbReference>
<accession>A0ABR8JS79</accession>
<dbReference type="PANTHER" id="PTHR42866">
    <property type="entry name" value="3-DEOXY-MANNO-OCTULOSONATE CYTIDYLYLTRANSFERASE"/>
    <property type="match status" value="1"/>
</dbReference>
<protein>
    <submittedName>
        <fullName evidence="1">Flagellin modification protein FlmC</fullName>
    </submittedName>
</protein>
<comment type="caution">
    <text evidence="1">The sequence shown here is derived from an EMBL/GenBank/DDBJ whole genome shotgun (WGS) entry which is preliminary data.</text>
</comment>
<keyword evidence="1" id="KW-0282">Flagellum</keyword>
<dbReference type="Pfam" id="PF02348">
    <property type="entry name" value="CTP_transf_3"/>
    <property type="match status" value="1"/>
</dbReference>
<dbReference type="InterPro" id="IPR029044">
    <property type="entry name" value="Nucleotide-diphossugar_trans"/>
</dbReference>
<keyword evidence="2" id="KW-1185">Reference proteome</keyword>
<dbReference type="Gene3D" id="3.90.550.10">
    <property type="entry name" value="Spore Coat Polysaccharide Biosynthesis Protein SpsA, Chain A"/>
    <property type="match status" value="1"/>
</dbReference>
<name>A0ABR8JS79_9BACT</name>
<keyword evidence="1" id="KW-0969">Cilium</keyword>
<dbReference type="SUPFAM" id="SSF53448">
    <property type="entry name" value="Nucleotide-diphospho-sugar transferases"/>
    <property type="match status" value="1"/>
</dbReference>
<dbReference type="EMBL" id="JACXAC010000001">
    <property type="protein sequence ID" value="MBD2720794.1"/>
    <property type="molecule type" value="Genomic_DNA"/>
</dbReference>
<dbReference type="PANTHER" id="PTHR42866:SF1">
    <property type="entry name" value="SPORE COAT POLYSACCHARIDE BIOSYNTHESIS PROTEIN SPSF"/>
    <property type="match status" value="1"/>
</dbReference>
<sequence>MSPTHSARIVVIIQARMSSTRLPGKVLLPLPLEGPTSILGHVVARAKLVAPGQPVVVATSTLTADDALAAAAQALQAEVFRGDEADVLGRFVGALDGREAEAVVRITADNPAIDPTFVRAAVAHHLATGADYTLTTGLPLGTNVEVIAAAALRRAAAEATRPEEREHVTPYLRRHPELFRLEELPCAVPAAVAALRLTVDYPSDYALLHLLYSQLPATFSLTEPDGLSTLLARFPWLARINDQNTQVQP</sequence>